<protein>
    <submittedName>
        <fullName evidence="2">Uncharacterized protein</fullName>
    </submittedName>
</protein>
<dbReference type="OMA" id="PPCDHEK"/>
<evidence type="ECO:0000256" key="1">
    <source>
        <dbReference type="SAM" id="Coils"/>
    </source>
</evidence>
<proteinExistence type="predicted"/>
<dbReference type="RefSeq" id="XP_009046928.1">
    <property type="nucleotide sequence ID" value="XM_009048680.1"/>
</dbReference>
<dbReference type="Proteomes" id="UP000030746">
    <property type="component" value="Unassembled WGS sequence"/>
</dbReference>
<keyword evidence="1" id="KW-0175">Coiled coil</keyword>
<dbReference type="AlphaFoldDB" id="V4CJJ3"/>
<dbReference type="CTD" id="20245794"/>
<feature type="coiled-coil region" evidence="1">
    <location>
        <begin position="133"/>
        <end position="211"/>
    </location>
</feature>
<dbReference type="KEGG" id="lgi:LOTGIDRAFT_205097"/>
<evidence type="ECO:0000313" key="2">
    <source>
        <dbReference type="EMBL" id="ESP02345.1"/>
    </source>
</evidence>
<dbReference type="HOGENOM" id="CLU_103907_0_0_1"/>
<feature type="coiled-coil region" evidence="1">
    <location>
        <begin position="12"/>
        <end position="46"/>
    </location>
</feature>
<keyword evidence="3" id="KW-1185">Reference proteome</keyword>
<dbReference type="EMBL" id="KB200274">
    <property type="protein sequence ID" value="ESP02345.1"/>
    <property type="molecule type" value="Genomic_DNA"/>
</dbReference>
<evidence type="ECO:0000313" key="3">
    <source>
        <dbReference type="Proteomes" id="UP000030746"/>
    </source>
</evidence>
<gene>
    <name evidence="2" type="ORF">LOTGIDRAFT_205097</name>
</gene>
<name>V4CJJ3_LOTGI</name>
<dbReference type="GeneID" id="20245794"/>
<organism evidence="2 3">
    <name type="scientific">Lottia gigantea</name>
    <name type="common">Giant owl limpet</name>
    <dbReference type="NCBI Taxonomy" id="225164"/>
    <lineage>
        <taxon>Eukaryota</taxon>
        <taxon>Metazoa</taxon>
        <taxon>Spiralia</taxon>
        <taxon>Lophotrochozoa</taxon>
        <taxon>Mollusca</taxon>
        <taxon>Gastropoda</taxon>
        <taxon>Patellogastropoda</taxon>
        <taxon>Lottioidea</taxon>
        <taxon>Lottiidae</taxon>
        <taxon>Lottia</taxon>
    </lineage>
</organism>
<dbReference type="OrthoDB" id="10065091at2759"/>
<accession>V4CJJ3</accession>
<sequence length="216" mass="25000">MATKRQTSVPDISALKANDSAMKLRIKELEEEVSSLKKRLDELRKAKNTTITKREREVVEVGTPFAKRDSSNDIKVANLEKKLQKTDKDKDKEIEDLRKKFEAELSAAKKSNKKGSNQNCNHEAELLMLKTSIEELESDNAALRLHSDDLKDKIKSLEADLSIKEANWCDNEEKLKMQLKLSFNEKYKEWMQQTEAKITELQETNELLRGYLKDKK</sequence>
<reference evidence="2 3" key="1">
    <citation type="journal article" date="2013" name="Nature">
        <title>Insights into bilaterian evolution from three spiralian genomes.</title>
        <authorList>
            <person name="Simakov O."/>
            <person name="Marletaz F."/>
            <person name="Cho S.J."/>
            <person name="Edsinger-Gonzales E."/>
            <person name="Havlak P."/>
            <person name="Hellsten U."/>
            <person name="Kuo D.H."/>
            <person name="Larsson T."/>
            <person name="Lv J."/>
            <person name="Arendt D."/>
            <person name="Savage R."/>
            <person name="Osoegawa K."/>
            <person name="de Jong P."/>
            <person name="Grimwood J."/>
            <person name="Chapman J.A."/>
            <person name="Shapiro H."/>
            <person name="Aerts A."/>
            <person name="Otillar R.P."/>
            <person name="Terry A.Y."/>
            <person name="Boore J.L."/>
            <person name="Grigoriev I.V."/>
            <person name="Lindberg D.R."/>
            <person name="Seaver E.C."/>
            <person name="Weisblat D.A."/>
            <person name="Putnam N.H."/>
            <person name="Rokhsar D.S."/>
        </authorList>
    </citation>
    <scope>NUCLEOTIDE SEQUENCE [LARGE SCALE GENOMIC DNA]</scope>
</reference>